<protein>
    <submittedName>
        <fullName evidence="1">Uncharacterized protein</fullName>
    </submittedName>
</protein>
<comment type="caution">
    <text evidence="1">The sequence shown here is derived from an EMBL/GenBank/DDBJ whole genome shotgun (WGS) entry which is preliminary data.</text>
</comment>
<sequence length="111" mass="12478">MEKIGDIRMRALKTLGNMVTAERMALCLTYQVGDLVRAIYRISHCDAVASIKGETSSSKAYYGEARLACADASLQLRLMVNELGFDWDEIVALGEEHHKEVMEQVQRGERD</sequence>
<gene>
    <name evidence="1" type="ORF">LCGC14_2958920</name>
</gene>
<proteinExistence type="predicted"/>
<accession>A0A0F8XCR9</accession>
<dbReference type="AlphaFoldDB" id="A0A0F8XCR9"/>
<dbReference type="EMBL" id="LAZR01059836">
    <property type="protein sequence ID" value="KKK66952.1"/>
    <property type="molecule type" value="Genomic_DNA"/>
</dbReference>
<organism evidence="1">
    <name type="scientific">marine sediment metagenome</name>
    <dbReference type="NCBI Taxonomy" id="412755"/>
    <lineage>
        <taxon>unclassified sequences</taxon>
        <taxon>metagenomes</taxon>
        <taxon>ecological metagenomes</taxon>
    </lineage>
</organism>
<name>A0A0F8XCR9_9ZZZZ</name>
<evidence type="ECO:0000313" key="1">
    <source>
        <dbReference type="EMBL" id="KKK66952.1"/>
    </source>
</evidence>
<reference evidence="1" key="1">
    <citation type="journal article" date="2015" name="Nature">
        <title>Complex archaea that bridge the gap between prokaryotes and eukaryotes.</title>
        <authorList>
            <person name="Spang A."/>
            <person name="Saw J.H."/>
            <person name="Jorgensen S.L."/>
            <person name="Zaremba-Niedzwiedzka K."/>
            <person name="Martijn J."/>
            <person name="Lind A.E."/>
            <person name="van Eijk R."/>
            <person name="Schleper C."/>
            <person name="Guy L."/>
            <person name="Ettema T.J."/>
        </authorList>
    </citation>
    <scope>NUCLEOTIDE SEQUENCE</scope>
</reference>